<dbReference type="STRING" id="2064.TR51_05030"/>
<evidence type="ECO:0000313" key="4">
    <source>
        <dbReference type="Proteomes" id="UP000032066"/>
    </source>
</evidence>
<keyword evidence="4" id="KW-1185">Reference proteome</keyword>
<reference evidence="3 4" key="1">
    <citation type="submission" date="2015-02" db="EMBL/GenBank/DDBJ databases">
        <title>Draft genome sequence of Kitasatospora griseola MF730-N6, a bafilomycin, terpentecin and satosporin producer.</title>
        <authorList>
            <person name="Arens J.C."/>
            <person name="Haltli B."/>
            <person name="Kerr R.G."/>
        </authorList>
    </citation>
    <scope>NUCLEOTIDE SEQUENCE [LARGE SCALE GENOMIC DNA]</scope>
    <source>
        <strain evidence="3 4">MF730-N6</strain>
    </source>
</reference>
<dbReference type="Proteomes" id="UP000032066">
    <property type="component" value="Unassembled WGS sequence"/>
</dbReference>
<evidence type="ECO:0008006" key="5">
    <source>
        <dbReference type="Google" id="ProtNLM"/>
    </source>
</evidence>
<feature type="region of interest" description="Disordered" evidence="1">
    <location>
        <begin position="28"/>
        <end position="71"/>
    </location>
</feature>
<feature type="signal peptide" evidence="2">
    <location>
        <begin position="1"/>
        <end position="22"/>
    </location>
</feature>
<organism evidence="3 4">
    <name type="scientific">Kitasatospora griseola</name>
    <name type="common">Streptomyces griseolosporeus</name>
    <dbReference type="NCBI Taxonomy" id="2064"/>
    <lineage>
        <taxon>Bacteria</taxon>
        <taxon>Bacillati</taxon>
        <taxon>Actinomycetota</taxon>
        <taxon>Actinomycetes</taxon>
        <taxon>Kitasatosporales</taxon>
        <taxon>Streptomycetaceae</taxon>
        <taxon>Kitasatospora</taxon>
    </lineage>
</organism>
<accession>A0A0D0NEW1</accession>
<dbReference type="EMBL" id="JXZB01000001">
    <property type="protein sequence ID" value="KIQ66820.1"/>
    <property type="molecule type" value="Genomic_DNA"/>
</dbReference>
<feature type="chain" id="PRO_5002217468" description="Lipoprotein" evidence="2">
    <location>
        <begin position="23"/>
        <end position="265"/>
    </location>
</feature>
<dbReference type="RefSeq" id="WP_043908304.1">
    <property type="nucleotide sequence ID" value="NZ_JXZB01000001.1"/>
</dbReference>
<dbReference type="AlphaFoldDB" id="A0A0D0NEW1"/>
<comment type="caution">
    <text evidence="3">The sequence shown here is derived from an EMBL/GenBank/DDBJ whole genome shotgun (WGS) entry which is preliminary data.</text>
</comment>
<proteinExistence type="predicted"/>
<evidence type="ECO:0000313" key="3">
    <source>
        <dbReference type="EMBL" id="KIQ66820.1"/>
    </source>
</evidence>
<gene>
    <name evidence="3" type="ORF">TR51_05030</name>
</gene>
<feature type="compositionally biased region" description="Low complexity" evidence="1">
    <location>
        <begin position="31"/>
        <end position="51"/>
    </location>
</feature>
<name>A0A0D0NEW1_KITGR</name>
<evidence type="ECO:0000256" key="2">
    <source>
        <dbReference type="SAM" id="SignalP"/>
    </source>
</evidence>
<protein>
    <recommendedName>
        <fullName evidence="5">Lipoprotein</fullName>
    </recommendedName>
</protein>
<sequence>MRPLRLAATAAACLSAVLVLTACDPDGTGGSDTARTSAAAPAGSATPSTAGRESGSPKPGQSAPTGGGKASTVPAAAWIGAQQVPLNAALHWTEPASSAKSLGAEGRFRIEQLCHGKRSDDWADTVPGVDTASLGGAEGDWKADQSIASFGDAAKSSAAAQSAFGLLGALKDEVRNCATTVPGAKAEITGDDSEFLVATVTLPQSGGGTVQVHEYLTTSGGAVVELTLQAEVAKGGHPKTAWSAPADSAVLSALAKPVCTAYKDC</sequence>
<evidence type="ECO:0000256" key="1">
    <source>
        <dbReference type="SAM" id="MobiDB-lite"/>
    </source>
</evidence>
<dbReference type="PROSITE" id="PS51257">
    <property type="entry name" value="PROKAR_LIPOPROTEIN"/>
    <property type="match status" value="1"/>
</dbReference>
<dbReference type="PATRIC" id="fig|2064.6.peg.1112"/>
<keyword evidence="2" id="KW-0732">Signal</keyword>
<dbReference type="OrthoDB" id="4196334at2"/>